<keyword evidence="6" id="KW-0067">ATP-binding</keyword>
<evidence type="ECO:0000256" key="3">
    <source>
        <dbReference type="ARBA" id="ARBA00022692"/>
    </source>
</evidence>
<evidence type="ECO:0000256" key="1">
    <source>
        <dbReference type="ARBA" id="ARBA00004141"/>
    </source>
</evidence>
<feature type="domain" description="ABC transmembrane type-1" evidence="13">
    <location>
        <begin position="966"/>
        <end position="1235"/>
    </location>
</feature>
<evidence type="ECO:0000313" key="14">
    <source>
        <dbReference type="EMBL" id="KAH8104851.1"/>
    </source>
</evidence>
<evidence type="ECO:0000256" key="11">
    <source>
        <dbReference type="SAM" id="SignalP"/>
    </source>
</evidence>
<dbReference type="SUPFAM" id="SSF90123">
    <property type="entry name" value="ABC transporter transmembrane region"/>
    <property type="match status" value="2"/>
</dbReference>
<feature type="transmembrane region" description="Helical" evidence="10">
    <location>
        <begin position="114"/>
        <end position="132"/>
    </location>
</feature>
<feature type="transmembrane region" description="Helical" evidence="10">
    <location>
        <begin position="952"/>
        <end position="974"/>
    </location>
</feature>
<dbReference type="Proteomes" id="UP000813824">
    <property type="component" value="Unassembled WGS sequence"/>
</dbReference>
<dbReference type="PROSITE" id="PS50929">
    <property type="entry name" value="ABC_TM1F"/>
    <property type="match status" value="2"/>
</dbReference>
<dbReference type="FunFam" id="3.40.50.300:FF:000838">
    <property type="entry name" value="ABC multidrug transporter (Eurofung)"/>
    <property type="match status" value="1"/>
</dbReference>
<feature type="region of interest" description="Disordered" evidence="9">
    <location>
        <begin position="359"/>
        <end position="404"/>
    </location>
</feature>
<feature type="transmembrane region" description="Helical" evidence="10">
    <location>
        <begin position="144"/>
        <end position="161"/>
    </location>
</feature>
<dbReference type="Pfam" id="PF00664">
    <property type="entry name" value="ABC_membrane"/>
    <property type="match status" value="2"/>
</dbReference>
<sequence length="1523" mass="169106">MGWTWRVLYASLLWPAWSYNESSLASEETREVLTSSLAIPTYTAILSVLVLFIHGIRRFWTGFGQDRSNRSSHSQTEVIHAFRTLRLLACLSLLGMEIWGLVYYKDVATWSEKTLESGLCAVWTYTSFLALLSVTTSPNHVRVPVRHLCCILFVSWLVFAYRDLYPLVTYDLEPLDGEDGAVLWVYIGIQTVAAVFVPLFVPRTDSLIYKANRVEHLSLEQLPAVPDYDEARYMVTRGLTLLQPYISNKRHLAFGFMVIFRYEYIGTIFTILLLVSTTFITPVGVNMLLRYLETGGENAPIRPWFWILAIFIGSSAASVIRQTHMFLMNMITVRSGAIINQLIFDHALRIRLKVEKGNEVMSQSPTATPTPVATSALQPPEASEEVREEDSSATGEVQQPQTGAVESAFEADSKIARENKAPQSNLLGRMNNLITSDAANIASGADIFLLFLFVPAQLSLCVVFLYSILGWSSFVGIGVTAILFPVPLYFSKLMAAAQKAKMQKTDARVQTVTETLNTIRMIKLFGWEPKMLQRIATAREKELVYIKWEKWLQIFIGQSIFAIPFITMISTYATFTLIMKKELSASVIFSSLVVFDMSRGQMWVMSQRLPLMLRAKVSLDRINTFLRDTELLDEFVSGPDNSYEVNTVSSDIVGFKNASFTWDTSSDGSVTSASNCRIFKLQIDDEVVFQRGCINLIVGPTGSGKTSILMALLGEMHFVPKGPDSYYNLPRGGGIAYASQESWVQNKTIRDNILFESEYDSVRYDKVIEQCGLSRDIELFEAGDLTEVGEKGLTLSGGQKARITLARAVYSNAEILLLDDVLAALDVHTSKWIVDECFKGDLIRGRTVILVTHNITLTSPIADFIVSMGRDGRIASQGSLSAVLAKDPKLYTELQTGFSEAEGRTDEKNPVVETKRTEDGKLMVAEEIAVGRVGWREAKLFLSALGGKRWPLWWAVFIYNAVGTPVVETLNVWFLGYWAHQYEERPASDVSAPYYLMVFTAIVVASVTTKMSSYLYYFVGAVRASRTIHEKLVSSVLASTMRWLDITPTSRVISRCTRDMATVDDVLSVLVSQSTEIITFMIARFCSVILVAPATLLPGLMVAITGGWLGRIFVKAQLSVKREMSNAQSPIFSHFSAAMAGLVSIRAYGAQATIKQEFFVRIDNYTRTTRSFNDINRWMSVRIETIGAAFAAGIATYLVYGRTQVSASTTGFALNMAVGFCDLIRHCIYTVNTLEVQANSLERIQQYLEIEHEPKPTPDGVPPAYWPSSGKLSVEQLSAKYSEDGPKVLHDLSFTVNSGERVGIVGRTGSGKSSLTLALLRCIPTEGKVYLDGLSIDSINLSALRSSITIIPQVPELLSGTLRQNLDPFDEYDDAVLNDSLRAAGLFSLQHSEDDARLTLDSAISSGGGNLSVGQRQILALARVMVRRSKVLILDEATSAIDNETDNVIQASLRNELGKDVTVLIVAHRLQTIMDADKIMVLDAGRIVEFGEPKELLKNDAGLFRVLVDSSSDKDILYTMVID</sequence>
<protein>
    <recommendedName>
        <fullName evidence="16">P-loop containing nucleoside triphosphate hydrolase protein</fullName>
    </recommendedName>
</protein>
<gene>
    <name evidence="14" type="ORF">BXZ70DRAFT_1049036</name>
</gene>
<name>A0A8K0XTB2_9AGAR</name>
<evidence type="ECO:0000256" key="4">
    <source>
        <dbReference type="ARBA" id="ARBA00022737"/>
    </source>
</evidence>
<dbReference type="SUPFAM" id="SSF52540">
    <property type="entry name" value="P-loop containing nucleoside triphosphate hydrolases"/>
    <property type="match status" value="2"/>
</dbReference>
<keyword evidence="8 10" id="KW-0472">Membrane</keyword>
<dbReference type="InterPro" id="IPR050173">
    <property type="entry name" value="ABC_transporter_C-like"/>
</dbReference>
<evidence type="ECO:0008006" key="16">
    <source>
        <dbReference type="Google" id="ProtNLM"/>
    </source>
</evidence>
<dbReference type="PROSITE" id="PS00211">
    <property type="entry name" value="ABC_TRANSPORTER_1"/>
    <property type="match status" value="1"/>
</dbReference>
<feature type="transmembrane region" description="Helical" evidence="10">
    <location>
        <begin position="1131"/>
        <end position="1149"/>
    </location>
</feature>
<keyword evidence="15" id="KW-1185">Reference proteome</keyword>
<feature type="domain" description="ABC transmembrane type-1" evidence="13">
    <location>
        <begin position="268"/>
        <end position="614"/>
    </location>
</feature>
<comment type="subcellular location">
    <subcellularLocation>
        <location evidence="1">Membrane</location>
        <topology evidence="1">Multi-pass membrane protein</topology>
    </subcellularLocation>
</comment>
<evidence type="ECO:0000256" key="2">
    <source>
        <dbReference type="ARBA" id="ARBA00022448"/>
    </source>
</evidence>
<evidence type="ECO:0000259" key="13">
    <source>
        <dbReference type="PROSITE" id="PS50929"/>
    </source>
</evidence>
<feature type="chain" id="PRO_5035455758" description="P-loop containing nucleoside triphosphate hydrolase protein" evidence="11">
    <location>
        <begin position="19"/>
        <end position="1523"/>
    </location>
</feature>
<feature type="domain" description="ABC transporter" evidence="12">
    <location>
        <begin position="653"/>
        <end position="896"/>
    </location>
</feature>
<dbReference type="InterPro" id="IPR036640">
    <property type="entry name" value="ABC1_TM_sf"/>
</dbReference>
<dbReference type="SMART" id="SM00382">
    <property type="entry name" value="AAA"/>
    <property type="match status" value="2"/>
</dbReference>
<dbReference type="CDD" id="cd03244">
    <property type="entry name" value="ABCC_MRP_domain2"/>
    <property type="match status" value="1"/>
</dbReference>
<dbReference type="InterPro" id="IPR017871">
    <property type="entry name" value="ABC_transporter-like_CS"/>
</dbReference>
<feature type="transmembrane region" description="Helical" evidence="10">
    <location>
        <begin position="301"/>
        <end position="320"/>
    </location>
</feature>
<reference evidence="14" key="1">
    <citation type="journal article" date="2021" name="New Phytol.">
        <title>Evolutionary innovations through gain and loss of genes in the ectomycorrhizal Boletales.</title>
        <authorList>
            <person name="Wu G."/>
            <person name="Miyauchi S."/>
            <person name="Morin E."/>
            <person name="Kuo A."/>
            <person name="Drula E."/>
            <person name="Varga T."/>
            <person name="Kohler A."/>
            <person name="Feng B."/>
            <person name="Cao Y."/>
            <person name="Lipzen A."/>
            <person name="Daum C."/>
            <person name="Hundley H."/>
            <person name="Pangilinan J."/>
            <person name="Johnson J."/>
            <person name="Barry K."/>
            <person name="LaButti K."/>
            <person name="Ng V."/>
            <person name="Ahrendt S."/>
            <person name="Min B."/>
            <person name="Choi I.G."/>
            <person name="Park H."/>
            <person name="Plett J.M."/>
            <person name="Magnuson J."/>
            <person name="Spatafora J.W."/>
            <person name="Nagy L.G."/>
            <person name="Henrissat B."/>
            <person name="Grigoriev I.V."/>
            <person name="Yang Z.L."/>
            <person name="Xu J."/>
            <person name="Martin F.M."/>
        </authorList>
    </citation>
    <scope>NUCLEOTIDE SEQUENCE</scope>
    <source>
        <strain evidence="14">KKN 215</strain>
    </source>
</reference>
<comment type="caution">
    <text evidence="14">The sequence shown here is derived from an EMBL/GenBank/DDBJ whole genome shotgun (WGS) entry which is preliminary data.</text>
</comment>
<dbReference type="GO" id="GO:0016887">
    <property type="term" value="F:ATP hydrolysis activity"/>
    <property type="evidence" value="ECO:0007669"/>
    <property type="project" value="InterPro"/>
</dbReference>
<feature type="transmembrane region" description="Helical" evidence="10">
    <location>
        <begin position="81"/>
        <end position="102"/>
    </location>
</feature>
<evidence type="ECO:0000256" key="10">
    <source>
        <dbReference type="SAM" id="Phobius"/>
    </source>
</evidence>
<dbReference type="InterPro" id="IPR003593">
    <property type="entry name" value="AAA+_ATPase"/>
</dbReference>
<evidence type="ECO:0000256" key="8">
    <source>
        <dbReference type="ARBA" id="ARBA00023136"/>
    </source>
</evidence>
<feature type="transmembrane region" description="Helical" evidence="10">
    <location>
        <begin position="1088"/>
        <end position="1111"/>
    </location>
</feature>
<dbReference type="Gene3D" id="1.20.1560.10">
    <property type="entry name" value="ABC transporter type 1, transmembrane domain"/>
    <property type="match status" value="2"/>
</dbReference>
<dbReference type="FunFam" id="1.20.1560.10:FF:000013">
    <property type="entry name" value="ABC transporter C family member 2"/>
    <property type="match status" value="1"/>
</dbReference>
<dbReference type="GO" id="GO:0016020">
    <property type="term" value="C:membrane"/>
    <property type="evidence" value="ECO:0007669"/>
    <property type="project" value="UniProtKB-SubCell"/>
</dbReference>
<feature type="transmembrane region" description="Helical" evidence="10">
    <location>
        <begin position="42"/>
        <end position="60"/>
    </location>
</feature>
<dbReference type="Pfam" id="PF00005">
    <property type="entry name" value="ABC_tran"/>
    <property type="match status" value="2"/>
</dbReference>
<dbReference type="CDD" id="cd18596">
    <property type="entry name" value="ABC_6TM_VMR1_D1_like"/>
    <property type="match status" value="1"/>
</dbReference>
<evidence type="ECO:0000256" key="9">
    <source>
        <dbReference type="SAM" id="MobiDB-lite"/>
    </source>
</evidence>
<evidence type="ECO:0000256" key="7">
    <source>
        <dbReference type="ARBA" id="ARBA00022989"/>
    </source>
</evidence>
<dbReference type="EMBL" id="JAEVFJ010000005">
    <property type="protein sequence ID" value="KAH8104851.1"/>
    <property type="molecule type" value="Genomic_DNA"/>
</dbReference>
<feature type="transmembrane region" description="Helical" evidence="10">
    <location>
        <begin position="551"/>
        <end position="573"/>
    </location>
</feature>
<feature type="compositionally biased region" description="Polar residues" evidence="9">
    <location>
        <begin position="392"/>
        <end position="404"/>
    </location>
</feature>
<dbReference type="InterPro" id="IPR003439">
    <property type="entry name" value="ABC_transporter-like_ATP-bd"/>
</dbReference>
<feature type="compositionally biased region" description="Low complexity" evidence="9">
    <location>
        <begin position="362"/>
        <end position="376"/>
    </location>
</feature>
<evidence type="ECO:0000256" key="5">
    <source>
        <dbReference type="ARBA" id="ARBA00022741"/>
    </source>
</evidence>
<proteinExistence type="predicted"/>
<evidence type="ECO:0000256" key="6">
    <source>
        <dbReference type="ARBA" id="ARBA00022840"/>
    </source>
</evidence>
<feature type="transmembrane region" description="Helical" evidence="10">
    <location>
        <begin position="994"/>
        <end position="1019"/>
    </location>
</feature>
<organism evidence="14 15">
    <name type="scientific">Cristinia sonorae</name>
    <dbReference type="NCBI Taxonomy" id="1940300"/>
    <lineage>
        <taxon>Eukaryota</taxon>
        <taxon>Fungi</taxon>
        <taxon>Dikarya</taxon>
        <taxon>Basidiomycota</taxon>
        <taxon>Agaricomycotina</taxon>
        <taxon>Agaricomycetes</taxon>
        <taxon>Agaricomycetidae</taxon>
        <taxon>Agaricales</taxon>
        <taxon>Pleurotineae</taxon>
        <taxon>Stephanosporaceae</taxon>
        <taxon>Cristinia</taxon>
    </lineage>
</organism>
<dbReference type="GO" id="GO:0005524">
    <property type="term" value="F:ATP binding"/>
    <property type="evidence" value="ECO:0007669"/>
    <property type="project" value="UniProtKB-KW"/>
</dbReference>
<keyword evidence="2" id="KW-0813">Transport</keyword>
<dbReference type="InterPro" id="IPR027417">
    <property type="entry name" value="P-loop_NTPase"/>
</dbReference>
<dbReference type="GO" id="GO:0140359">
    <property type="term" value="F:ABC-type transporter activity"/>
    <property type="evidence" value="ECO:0007669"/>
    <property type="project" value="InterPro"/>
</dbReference>
<dbReference type="PROSITE" id="PS50893">
    <property type="entry name" value="ABC_TRANSPORTER_2"/>
    <property type="match status" value="2"/>
</dbReference>
<dbReference type="CDD" id="cd03250">
    <property type="entry name" value="ABCC_MRP_domain1"/>
    <property type="match status" value="1"/>
</dbReference>
<accession>A0A8K0XTB2</accession>
<feature type="transmembrane region" description="Helical" evidence="10">
    <location>
        <begin position="181"/>
        <end position="201"/>
    </location>
</feature>
<feature type="transmembrane region" description="Helical" evidence="10">
    <location>
        <begin position="264"/>
        <end position="289"/>
    </location>
</feature>
<keyword evidence="3 10" id="KW-0812">Transmembrane</keyword>
<feature type="transmembrane region" description="Helical" evidence="10">
    <location>
        <begin position="447"/>
        <end position="468"/>
    </location>
</feature>
<dbReference type="CDD" id="cd18604">
    <property type="entry name" value="ABC_6TM_VMR1_D2_like"/>
    <property type="match status" value="1"/>
</dbReference>
<feature type="signal peptide" evidence="11">
    <location>
        <begin position="1"/>
        <end position="18"/>
    </location>
</feature>
<keyword evidence="5" id="KW-0547">Nucleotide-binding</keyword>
<dbReference type="PANTHER" id="PTHR24223:SF356">
    <property type="entry name" value="ATP-BINDING CASSETTE TRANSPORTER ABC4"/>
    <property type="match status" value="1"/>
</dbReference>
<keyword evidence="11" id="KW-0732">Signal</keyword>
<feature type="domain" description="ABC transporter" evidence="12">
    <location>
        <begin position="1272"/>
        <end position="1509"/>
    </location>
</feature>
<evidence type="ECO:0000259" key="12">
    <source>
        <dbReference type="PROSITE" id="PS50893"/>
    </source>
</evidence>
<evidence type="ECO:0000313" key="15">
    <source>
        <dbReference type="Proteomes" id="UP000813824"/>
    </source>
</evidence>
<dbReference type="InterPro" id="IPR011527">
    <property type="entry name" value="ABC1_TM_dom"/>
</dbReference>
<keyword evidence="4" id="KW-0677">Repeat</keyword>
<dbReference type="OrthoDB" id="6500128at2759"/>
<dbReference type="PANTHER" id="PTHR24223">
    <property type="entry name" value="ATP-BINDING CASSETTE SUB-FAMILY C"/>
    <property type="match status" value="1"/>
</dbReference>
<keyword evidence="7 10" id="KW-1133">Transmembrane helix</keyword>
<dbReference type="Gene3D" id="3.40.50.300">
    <property type="entry name" value="P-loop containing nucleotide triphosphate hydrolases"/>
    <property type="match status" value="2"/>
</dbReference>
<feature type="transmembrane region" description="Helical" evidence="10">
    <location>
        <begin position="474"/>
        <end position="495"/>
    </location>
</feature>